<organism evidence="3 4">
    <name type="scientific">Hyphomonas jannaschiana VP2</name>
    <dbReference type="NCBI Taxonomy" id="1280952"/>
    <lineage>
        <taxon>Bacteria</taxon>
        <taxon>Pseudomonadati</taxon>
        <taxon>Pseudomonadota</taxon>
        <taxon>Alphaproteobacteria</taxon>
        <taxon>Hyphomonadales</taxon>
        <taxon>Hyphomonadaceae</taxon>
        <taxon>Hyphomonas</taxon>
    </lineage>
</organism>
<dbReference type="AlphaFoldDB" id="A0A059FGM9"/>
<dbReference type="eggNOG" id="COG2211">
    <property type="taxonomic scope" value="Bacteria"/>
</dbReference>
<evidence type="ECO:0000256" key="2">
    <source>
        <dbReference type="SAM" id="Phobius"/>
    </source>
</evidence>
<gene>
    <name evidence="3" type="ORF">HJA_06097</name>
</gene>
<accession>A0A059FGM9</accession>
<dbReference type="Proteomes" id="UP000024816">
    <property type="component" value="Unassembled WGS sequence"/>
</dbReference>
<dbReference type="GO" id="GO:0008643">
    <property type="term" value="P:carbohydrate transport"/>
    <property type="evidence" value="ECO:0007669"/>
    <property type="project" value="InterPro"/>
</dbReference>
<dbReference type="Gene3D" id="1.20.1250.20">
    <property type="entry name" value="MFS general substrate transporter like domains"/>
    <property type="match status" value="1"/>
</dbReference>
<feature type="transmembrane region" description="Helical" evidence="2">
    <location>
        <begin position="275"/>
        <end position="297"/>
    </location>
</feature>
<dbReference type="InterPro" id="IPR036259">
    <property type="entry name" value="MFS_trans_sf"/>
</dbReference>
<feature type="transmembrane region" description="Helical" evidence="2">
    <location>
        <begin position="38"/>
        <end position="55"/>
    </location>
</feature>
<dbReference type="STRING" id="1280952.HJA_06097"/>
<dbReference type="PANTHER" id="PTHR11328">
    <property type="entry name" value="MAJOR FACILITATOR SUPERFAMILY DOMAIN-CONTAINING PROTEIN"/>
    <property type="match status" value="1"/>
</dbReference>
<proteinExistence type="inferred from homology"/>
<feature type="transmembrane region" description="Helical" evidence="2">
    <location>
        <begin position="101"/>
        <end position="125"/>
    </location>
</feature>
<name>A0A059FGM9_9PROT</name>
<evidence type="ECO:0000313" key="4">
    <source>
        <dbReference type="Proteomes" id="UP000024816"/>
    </source>
</evidence>
<evidence type="ECO:0000256" key="1">
    <source>
        <dbReference type="ARBA" id="ARBA00009617"/>
    </source>
</evidence>
<feature type="transmembrane region" description="Helical" evidence="2">
    <location>
        <begin position="250"/>
        <end position="269"/>
    </location>
</feature>
<dbReference type="PATRIC" id="fig|1280952.3.peg.1210"/>
<dbReference type="Pfam" id="PF13347">
    <property type="entry name" value="MFS_2"/>
    <property type="match status" value="1"/>
</dbReference>
<evidence type="ECO:0000313" key="3">
    <source>
        <dbReference type="EMBL" id="KCZ89800.1"/>
    </source>
</evidence>
<sequence>MASISAVVLFSRIFDAITDPVIGLLSDRYKREWGTRKPWLVFGFVVTALAAWFVSSPPESSGLIHFAVWSLVFYFGWTMIEVPHNAWAAEITENYNRRTTVFFAKTMFAAVGAFVFALVPLLPLFETTEFTFETMRVAAVIFVLLGLVCVISAVRFAPSGESLPRQSGMKLGPEFLFSMFENGPFARFIFAFVISGLAAGMNGTLQFVFLDSYLGLGEHVSVALGSGVFLGIFGIAGWYLLMLRMQKHRAWAISLALGAGWILAPALLAPGEQALIPYMVMFAGMVLSIGAGLIAPYTLLGDIIDFDRWKTGEDRAGAYFAVFLFAVKLNTALGGAAAFFLLDLTGYDAAAGSQSAVASLGIRLAFAIVPGILFLVGCAVMWTYPLTRARHQEILAELEVRSADLAKDGRKEKAVAGSAAPATS</sequence>
<comment type="caution">
    <text evidence="3">The sequence shown here is derived from an EMBL/GenBank/DDBJ whole genome shotgun (WGS) entry which is preliminary data.</text>
</comment>
<dbReference type="GO" id="GO:0005886">
    <property type="term" value="C:plasma membrane"/>
    <property type="evidence" value="ECO:0007669"/>
    <property type="project" value="TreeGrafter"/>
</dbReference>
<keyword evidence="2" id="KW-1133">Transmembrane helix</keyword>
<feature type="transmembrane region" description="Helical" evidence="2">
    <location>
        <begin position="362"/>
        <end position="384"/>
    </location>
</feature>
<dbReference type="PANTHER" id="PTHR11328:SF24">
    <property type="entry name" value="MAJOR FACILITATOR SUPERFAMILY (MFS) PROFILE DOMAIN-CONTAINING PROTEIN"/>
    <property type="match status" value="1"/>
</dbReference>
<dbReference type="SUPFAM" id="SSF103473">
    <property type="entry name" value="MFS general substrate transporter"/>
    <property type="match status" value="1"/>
</dbReference>
<feature type="transmembrane region" description="Helical" evidence="2">
    <location>
        <begin position="61"/>
        <end position="80"/>
    </location>
</feature>
<keyword evidence="2" id="KW-0472">Membrane</keyword>
<dbReference type="InterPro" id="IPR039672">
    <property type="entry name" value="MFS_2"/>
</dbReference>
<feature type="transmembrane region" description="Helical" evidence="2">
    <location>
        <begin position="222"/>
        <end position="243"/>
    </location>
</feature>
<protein>
    <submittedName>
        <fullName evidence="3">Major facilitator superfamily protein</fullName>
    </submittedName>
</protein>
<dbReference type="GO" id="GO:0015293">
    <property type="term" value="F:symporter activity"/>
    <property type="evidence" value="ECO:0007669"/>
    <property type="project" value="InterPro"/>
</dbReference>
<dbReference type="EMBL" id="ARYJ01000003">
    <property type="protein sequence ID" value="KCZ89800.1"/>
    <property type="molecule type" value="Genomic_DNA"/>
</dbReference>
<keyword evidence="2" id="KW-0812">Transmembrane</keyword>
<comment type="similarity">
    <text evidence="1">Belongs to the sodium:galactoside symporter (TC 2.A.2) family.</text>
</comment>
<keyword evidence="4" id="KW-1185">Reference proteome</keyword>
<reference evidence="3 4" key="1">
    <citation type="journal article" date="2014" name="Antonie Van Leeuwenhoek">
        <title>Hyphomonas beringensis sp. nov. and Hyphomonas chukchiensis sp. nov., isolated from surface seawater of the Bering Sea and Chukchi Sea.</title>
        <authorList>
            <person name="Li C."/>
            <person name="Lai Q."/>
            <person name="Li G."/>
            <person name="Dong C."/>
            <person name="Wang J."/>
            <person name="Liao Y."/>
            <person name="Shao Z."/>
        </authorList>
    </citation>
    <scope>NUCLEOTIDE SEQUENCE [LARGE SCALE GENOMIC DNA]</scope>
    <source>
        <strain evidence="3 4">VP2</strain>
    </source>
</reference>
<feature type="transmembrane region" description="Helical" evidence="2">
    <location>
        <begin position="318"/>
        <end position="342"/>
    </location>
</feature>
<feature type="transmembrane region" description="Helical" evidence="2">
    <location>
        <begin position="188"/>
        <end position="210"/>
    </location>
</feature>
<feature type="transmembrane region" description="Helical" evidence="2">
    <location>
        <begin position="137"/>
        <end position="157"/>
    </location>
</feature>